<evidence type="ECO:0000313" key="3">
    <source>
        <dbReference type="Proteomes" id="UP001597075"/>
    </source>
</evidence>
<dbReference type="RefSeq" id="WP_256406363.1">
    <property type="nucleotide sequence ID" value="NZ_CP187151.1"/>
</dbReference>
<proteinExistence type="predicted"/>
<dbReference type="Proteomes" id="UP001597075">
    <property type="component" value="Unassembled WGS sequence"/>
</dbReference>
<comment type="caution">
    <text evidence="2">The sequence shown here is derived from an EMBL/GenBank/DDBJ whole genome shotgun (WGS) entry which is preliminary data.</text>
</comment>
<evidence type="ECO:0000259" key="1">
    <source>
        <dbReference type="Pfam" id="PF26239"/>
    </source>
</evidence>
<evidence type="ECO:0000313" key="2">
    <source>
        <dbReference type="EMBL" id="MFD1632339.1"/>
    </source>
</evidence>
<organism evidence="2 3">
    <name type="scientific">Haloplanus ruber</name>
    <dbReference type="NCBI Taxonomy" id="869892"/>
    <lineage>
        <taxon>Archaea</taxon>
        <taxon>Methanobacteriati</taxon>
        <taxon>Methanobacteriota</taxon>
        <taxon>Stenosarchaea group</taxon>
        <taxon>Halobacteria</taxon>
        <taxon>Halobacteriales</taxon>
        <taxon>Haloferacaceae</taxon>
        <taxon>Haloplanus</taxon>
    </lineage>
</organism>
<feature type="domain" description="DUF8054" evidence="1">
    <location>
        <begin position="2"/>
        <end position="172"/>
    </location>
</feature>
<reference evidence="2 3" key="1">
    <citation type="journal article" date="2019" name="Int. J. Syst. Evol. Microbiol.">
        <title>The Global Catalogue of Microorganisms (GCM) 10K type strain sequencing project: providing services to taxonomists for standard genome sequencing and annotation.</title>
        <authorList>
            <consortium name="The Broad Institute Genomics Platform"/>
            <consortium name="The Broad Institute Genome Sequencing Center for Infectious Disease"/>
            <person name="Wu L."/>
            <person name="Ma J."/>
        </authorList>
    </citation>
    <scope>NUCLEOTIDE SEQUENCE [LARGE SCALE GENOMIC DNA]</scope>
    <source>
        <strain evidence="2 3">CGMCC 1.10594</strain>
    </source>
</reference>
<gene>
    <name evidence="2" type="ORF">ACFSBJ_01060</name>
</gene>
<protein>
    <recommendedName>
        <fullName evidence="1">DUF8054 domain-containing protein</fullName>
    </recommendedName>
</protein>
<dbReference type="AlphaFoldDB" id="A0ABD6CWB7"/>
<keyword evidence="3" id="KW-1185">Reference proteome</keyword>
<accession>A0ABD6CWB7</accession>
<name>A0ABD6CWB7_9EURY</name>
<dbReference type="EMBL" id="JBHUDL010000004">
    <property type="protein sequence ID" value="MFD1632339.1"/>
    <property type="molecule type" value="Genomic_DNA"/>
</dbReference>
<dbReference type="InterPro" id="IPR058367">
    <property type="entry name" value="DUF8054"/>
</dbReference>
<dbReference type="Pfam" id="PF26239">
    <property type="entry name" value="DUF8054"/>
    <property type="match status" value="1"/>
</dbReference>
<sequence length="178" mass="19094">MKIPRGDLIRSRVVDDPGTTLATALDRRLTGYAVFEPQDAVLLGDETRGVLTFEAGVPTLAYCTDTDRGGADALNDLAGPGPYSVDLYELDDADLAETHEADDLRVPPGLPAERLAANRDLVTRTREAAPDERLGDGDGDTVAAFLADEAGIEAIREQAREEARARAEEWGLTDALDD</sequence>